<dbReference type="PANTHER" id="PTHR11937">
    <property type="entry name" value="ACTIN"/>
    <property type="match status" value="1"/>
</dbReference>
<dbReference type="Pfam" id="PF00022">
    <property type="entry name" value="Actin"/>
    <property type="match status" value="1"/>
</dbReference>
<dbReference type="Gene3D" id="3.30.420.40">
    <property type="match status" value="2"/>
</dbReference>
<dbReference type="EMBL" id="CM000784">
    <property type="protein sequence ID" value="AQK90358.1"/>
    <property type="molecule type" value="Genomic_DNA"/>
</dbReference>
<dbReference type="FunFam" id="3.30.420.40:FF:000672">
    <property type="entry name" value="Predicted protein"/>
    <property type="match status" value="1"/>
</dbReference>
<dbReference type="ExpressionAtlas" id="A0A1D6FEG1">
    <property type="expression patterns" value="baseline and differential"/>
</dbReference>
<gene>
    <name evidence="1" type="ORF">ZEAMMB73_Zm00001d008652</name>
</gene>
<dbReference type="AlphaFoldDB" id="A0A1D6FEG1"/>
<dbReference type="InterPro" id="IPR004000">
    <property type="entry name" value="Actin"/>
</dbReference>
<evidence type="ECO:0000313" key="1">
    <source>
        <dbReference type="EMBL" id="AQK90358.1"/>
    </source>
</evidence>
<accession>A0A1D6FEG1</accession>
<reference evidence="1" key="1">
    <citation type="submission" date="2015-12" db="EMBL/GenBank/DDBJ databases">
        <title>Update maize B73 reference genome by single molecule sequencing technologies.</title>
        <authorList>
            <consortium name="Maize Genome Sequencing Project"/>
            <person name="Ware D."/>
        </authorList>
    </citation>
    <scope>NUCLEOTIDE SEQUENCE</scope>
    <source>
        <tissue evidence="1">Seedling</tissue>
    </source>
</reference>
<protein>
    <submittedName>
        <fullName evidence="1">Uncharacterized protein</fullName>
    </submittedName>
</protein>
<dbReference type="SUPFAM" id="SSF53067">
    <property type="entry name" value="Actin-like ATPase domain"/>
    <property type="match status" value="1"/>
</dbReference>
<dbReference type="STRING" id="4577.A0A1D6FEG1"/>
<dbReference type="OMA" id="CDLEDHY"/>
<dbReference type="SMR" id="A0A1D6FEG1"/>
<sequence length="231" mass="25300">MGFAGNVEPCFISPTVVAVNESFSGSAQPAARGTPARGNWLAQHSAGVMADLEALARSRASSSHNLSYPIRKGQVGAPAVYCRVQLLVFFFATLLTIDLGWGELFQVENWDTMERFWQQCIFNYLSCDLEDHYFLLTESPLTAPETREYTGEIMFKTFNVPSLYIAVQPVLALAAGYTTTKARHVDIPYLPMLVPPKKWKGVLHGKTSGSLAIADVGDGFKAANVLGETLF</sequence>
<proteinExistence type="predicted"/>
<organism evidence="1">
    <name type="scientific">Zea mays</name>
    <name type="common">Maize</name>
    <dbReference type="NCBI Taxonomy" id="4577"/>
    <lineage>
        <taxon>Eukaryota</taxon>
        <taxon>Viridiplantae</taxon>
        <taxon>Streptophyta</taxon>
        <taxon>Embryophyta</taxon>
        <taxon>Tracheophyta</taxon>
        <taxon>Spermatophyta</taxon>
        <taxon>Magnoliopsida</taxon>
        <taxon>Liliopsida</taxon>
        <taxon>Poales</taxon>
        <taxon>Poaceae</taxon>
        <taxon>PACMAD clade</taxon>
        <taxon>Panicoideae</taxon>
        <taxon>Andropogonodae</taxon>
        <taxon>Andropogoneae</taxon>
        <taxon>Tripsacinae</taxon>
        <taxon>Zea</taxon>
    </lineage>
</organism>
<name>A0A1D6FEG1_MAIZE</name>
<dbReference type="InParanoid" id="A0A1D6FEG1"/>
<dbReference type="FunCoup" id="A0A1D6FEG1">
    <property type="interactions" value="28"/>
</dbReference>
<dbReference type="InterPro" id="IPR043129">
    <property type="entry name" value="ATPase_NBD"/>
</dbReference>